<evidence type="ECO:0000259" key="5">
    <source>
        <dbReference type="PROSITE" id="PS50931"/>
    </source>
</evidence>
<feature type="domain" description="HTH lysR-type" evidence="5">
    <location>
        <begin position="1"/>
        <end position="58"/>
    </location>
</feature>
<comment type="similarity">
    <text evidence="1">Belongs to the LysR transcriptional regulatory family.</text>
</comment>
<protein>
    <submittedName>
        <fullName evidence="6">LysR family transcriptional regulator</fullName>
    </submittedName>
</protein>
<dbReference type="CDD" id="cd05466">
    <property type="entry name" value="PBP2_LTTR_substrate"/>
    <property type="match status" value="1"/>
</dbReference>
<dbReference type="Gene3D" id="1.10.10.10">
    <property type="entry name" value="Winged helix-like DNA-binding domain superfamily/Winged helix DNA-binding domain"/>
    <property type="match status" value="1"/>
</dbReference>
<evidence type="ECO:0000256" key="3">
    <source>
        <dbReference type="ARBA" id="ARBA00023125"/>
    </source>
</evidence>
<reference evidence="7 9" key="2">
    <citation type="submission" date="2017-12" db="EMBL/GenBank/DDBJ databases">
        <title>Comparative Functional Genomics of Dry Heat Resistant strains isolated from the Viking Spacecraft.</title>
        <authorList>
            <person name="Seuylemezian A."/>
            <person name="Cooper K."/>
            <person name="Vaishampayan P."/>
        </authorList>
    </citation>
    <scope>NUCLEOTIDE SEQUENCE [LARGE SCALE GENOMIC DNA]</scope>
    <source>
        <strain evidence="7 9">ATCC 29669</strain>
    </source>
</reference>
<dbReference type="EMBL" id="PGVA01000028">
    <property type="protein sequence ID" value="PLR82077.1"/>
    <property type="molecule type" value="Genomic_DNA"/>
</dbReference>
<dbReference type="RefSeq" id="WP_101577793.1">
    <property type="nucleotide sequence ID" value="NZ_PGVA01000028.1"/>
</dbReference>
<keyword evidence="2" id="KW-0805">Transcription regulation</keyword>
<dbReference type="Proteomes" id="UP000235114">
    <property type="component" value="Unassembled WGS sequence"/>
</dbReference>
<keyword evidence="3" id="KW-0238">DNA-binding</keyword>
<evidence type="ECO:0000313" key="8">
    <source>
        <dbReference type="Proteomes" id="UP000234951"/>
    </source>
</evidence>
<proteinExistence type="inferred from homology"/>
<gene>
    <name evidence="6" type="ORF">CU635_12975</name>
    <name evidence="7" type="ORF">CVD25_09365</name>
</gene>
<dbReference type="OrthoDB" id="9785745at2"/>
<name>A0A2N5GKN1_9BACI</name>
<keyword evidence="9" id="KW-1185">Reference proteome</keyword>
<evidence type="ECO:0000256" key="4">
    <source>
        <dbReference type="ARBA" id="ARBA00023163"/>
    </source>
</evidence>
<dbReference type="Pfam" id="PF00126">
    <property type="entry name" value="HTH_1"/>
    <property type="match status" value="1"/>
</dbReference>
<organism evidence="6 8">
    <name type="scientific">Bacillus canaveralius</name>
    <dbReference type="NCBI Taxonomy" id="1403243"/>
    <lineage>
        <taxon>Bacteria</taxon>
        <taxon>Bacillati</taxon>
        <taxon>Bacillota</taxon>
        <taxon>Bacilli</taxon>
        <taxon>Bacillales</taxon>
        <taxon>Bacillaceae</taxon>
        <taxon>Bacillus</taxon>
    </lineage>
</organism>
<evidence type="ECO:0000256" key="1">
    <source>
        <dbReference type="ARBA" id="ARBA00009437"/>
    </source>
</evidence>
<sequence length="298" mass="33688">MNIEQVEAFIYVSLTGNFSKAGEILFISQPAVSARIRSLENAIGYPLFNRNGKNVSMTQEGETFLPYARSLLQNMQDGVLAIQQKNRKTEGELRISTVLTVSNYILPAWISEFHEAFPQVKLVVHTGHSHNVLDMVLNHEVPIGISRSVTHPQIESIHLYDDEMVLAIYPDHPFSAKKTVSVDEVASQDLIQFNRGSLDWALINNAFHSMKIQPNVVVEVDNIELAKQMVKNKIGIGILPRFSIEDELKTENLNIIKIGDLPNLNRPFQLIYLKDTKIEGILKIFVDFVLKKLALEKN</sequence>
<dbReference type="InterPro" id="IPR036388">
    <property type="entry name" value="WH-like_DNA-bd_sf"/>
</dbReference>
<dbReference type="PROSITE" id="PS50931">
    <property type="entry name" value="HTH_LYSR"/>
    <property type="match status" value="1"/>
</dbReference>
<dbReference type="GO" id="GO:0000976">
    <property type="term" value="F:transcription cis-regulatory region binding"/>
    <property type="evidence" value="ECO:0007669"/>
    <property type="project" value="TreeGrafter"/>
</dbReference>
<accession>A0A2N5GKN1</accession>
<dbReference type="EMBL" id="PGVD01000025">
    <property type="protein sequence ID" value="PLR98017.1"/>
    <property type="molecule type" value="Genomic_DNA"/>
</dbReference>
<dbReference type="PRINTS" id="PR00039">
    <property type="entry name" value="HTHLYSR"/>
</dbReference>
<dbReference type="Proteomes" id="UP000234951">
    <property type="component" value="Unassembled WGS sequence"/>
</dbReference>
<dbReference type="PANTHER" id="PTHR30126">
    <property type="entry name" value="HTH-TYPE TRANSCRIPTIONAL REGULATOR"/>
    <property type="match status" value="1"/>
</dbReference>
<evidence type="ECO:0000313" key="7">
    <source>
        <dbReference type="EMBL" id="PLR98017.1"/>
    </source>
</evidence>
<dbReference type="SUPFAM" id="SSF53850">
    <property type="entry name" value="Periplasmic binding protein-like II"/>
    <property type="match status" value="1"/>
</dbReference>
<dbReference type="FunFam" id="1.10.10.10:FF:000001">
    <property type="entry name" value="LysR family transcriptional regulator"/>
    <property type="match status" value="1"/>
</dbReference>
<dbReference type="Pfam" id="PF03466">
    <property type="entry name" value="LysR_substrate"/>
    <property type="match status" value="1"/>
</dbReference>
<dbReference type="InterPro" id="IPR036390">
    <property type="entry name" value="WH_DNA-bd_sf"/>
</dbReference>
<evidence type="ECO:0000313" key="6">
    <source>
        <dbReference type="EMBL" id="PLR82077.1"/>
    </source>
</evidence>
<dbReference type="PANTHER" id="PTHR30126:SF40">
    <property type="entry name" value="HTH-TYPE TRANSCRIPTIONAL REGULATOR GLTR"/>
    <property type="match status" value="1"/>
</dbReference>
<dbReference type="InterPro" id="IPR005119">
    <property type="entry name" value="LysR_subst-bd"/>
</dbReference>
<evidence type="ECO:0000256" key="2">
    <source>
        <dbReference type="ARBA" id="ARBA00023015"/>
    </source>
</evidence>
<dbReference type="GO" id="GO:0003700">
    <property type="term" value="F:DNA-binding transcription factor activity"/>
    <property type="evidence" value="ECO:0007669"/>
    <property type="project" value="InterPro"/>
</dbReference>
<keyword evidence="4" id="KW-0804">Transcription</keyword>
<dbReference type="SUPFAM" id="SSF46785">
    <property type="entry name" value="Winged helix' DNA-binding domain"/>
    <property type="match status" value="1"/>
</dbReference>
<dbReference type="AlphaFoldDB" id="A0A2N5GKN1"/>
<dbReference type="Gene3D" id="3.40.190.290">
    <property type="match status" value="1"/>
</dbReference>
<dbReference type="InterPro" id="IPR000847">
    <property type="entry name" value="LysR_HTH_N"/>
</dbReference>
<comment type="caution">
    <text evidence="6">The sequence shown here is derived from an EMBL/GenBank/DDBJ whole genome shotgun (WGS) entry which is preliminary data.</text>
</comment>
<evidence type="ECO:0000313" key="9">
    <source>
        <dbReference type="Proteomes" id="UP000235114"/>
    </source>
</evidence>
<reference evidence="6 8" key="1">
    <citation type="submission" date="2017-11" db="EMBL/GenBank/DDBJ databases">
        <title>Comparitive Functional Genomics of Dry Heat Resistant strains isolated from the Viking Spacecraft.</title>
        <authorList>
            <person name="Seuylemezian A."/>
            <person name="Cooper K."/>
            <person name="Vaishampayan P."/>
        </authorList>
    </citation>
    <scope>NUCLEOTIDE SEQUENCE [LARGE SCALE GENOMIC DNA]</scope>
    <source>
        <strain evidence="6 8">M4.6</strain>
    </source>
</reference>